<dbReference type="Proteomes" id="UP000796761">
    <property type="component" value="Unassembled WGS sequence"/>
</dbReference>
<dbReference type="OrthoDB" id="9396613at2759"/>
<protein>
    <recommendedName>
        <fullName evidence="3">Rna-directed dna polymerase from mobile element jockey-like</fullName>
    </recommendedName>
</protein>
<accession>A0A8K1LH75</accession>
<evidence type="ECO:0008006" key="3">
    <source>
        <dbReference type="Google" id="ProtNLM"/>
    </source>
</evidence>
<organism evidence="1 2">
    <name type="scientific">Zosterops borbonicus</name>
    <dbReference type="NCBI Taxonomy" id="364589"/>
    <lineage>
        <taxon>Eukaryota</taxon>
        <taxon>Metazoa</taxon>
        <taxon>Chordata</taxon>
        <taxon>Craniata</taxon>
        <taxon>Vertebrata</taxon>
        <taxon>Euteleostomi</taxon>
        <taxon>Archelosauria</taxon>
        <taxon>Archosauria</taxon>
        <taxon>Dinosauria</taxon>
        <taxon>Saurischia</taxon>
        <taxon>Theropoda</taxon>
        <taxon>Coelurosauria</taxon>
        <taxon>Aves</taxon>
        <taxon>Neognathae</taxon>
        <taxon>Neoaves</taxon>
        <taxon>Telluraves</taxon>
        <taxon>Australaves</taxon>
        <taxon>Passeriformes</taxon>
        <taxon>Sylvioidea</taxon>
        <taxon>Zosteropidae</taxon>
        <taxon>Zosterops</taxon>
    </lineage>
</organism>
<comment type="caution">
    <text evidence="1">The sequence shown here is derived from an EMBL/GenBank/DDBJ whole genome shotgun (WGS) entry which is preliminary data.</text>
</comment>
<sequence>MTQTVRLIADDIKLTDAGGRPEKQDAIQKDLDKLKNWAHGNPMWFNKTKCKVVHLGQGNPQYQHWLWDEQMESNPDKNDLGVLGMRGWT</sequence>
<name>A0A8K1LH75_9PASS</name>
<evidence type="ECO:0000313" key="2">
    <source>
        <dbReference type="Proteomes" id="UP000796761"/>
    </source>
</evidence>
<evidence type="ECO:0000313" key="1">
    <source>
        <dbReference type="EMBL" id="TRZ13879.1"/>
    </source>
</evidence>
<proteinExistence type="predicted"/>
<keyword evidence="2" id="KW-1185">Reference proteome</keyword>
<dbReference type="AlphaFoldDB" id="A0A8K1LH75"/>
<gene>
    <name evidence="1" type="ORF">HGM15179_013223</name>
</gene>
<reference evidence="1" key="1">
    <citation type="submission" date="2019-04" db="EMBL/GenBank/DDBJ databases">
        <title>Genome assembly of Zosterops borbonicus 15179.</title>
        <authorList>
            <person name="Leroy T."/>
            <person name="Anselmetti Y."/>
            <person name="Tilak M.-K."/>
            <person name="Nabholz B."/>
        </authorList>
    </citation>
    <scope>NUCLEOTIDE SEQUENCE</scope>
    <source>
        <strain evidence="1">HGM_15179</strain>
        <tissue evidence="1">Muscle</tissue>
    </source>
</reference>
<dbReference type="EMBL" id="SWJQ01000476">
    <property type="protein sequence ID" value="TRZ13879.1"/>
    <property type="molecule type" value="Genomic_DNA"/>
</dbReference>